<keyword evidence="16" id="KW-0131">Cell cycle</keyword>
<dbReference type="AlphaFoldDB" id="A0AAD8UU85"/>
<dbReference type="EMBL" id="JAVEPI010000001">
    <property type="protein sequence ID" value="KAK1445091.1"/>
    <property type="molecule type" value="Genomic_DNA"/>
</dbReference>
<keyword evidence="15" id="KW-0460">Magnesium</keyword>
<comment type="subunit">
    <text evidence="17">May form a complex composed of at least the catalytic subunit CRK2 and a cyclin.</text>
</comment>
<dbReference type="PANTHER" id="PTHR24056">
    <property type="entry name" value="CELL DIVISION PROTEIN KINASE"/>
    <property type="match status" value="1"/>
</dbReference>
<evidence type="ECO:0000313" key="27">
    <source>
        <dbReference type="Proteomes" id="UP001230268"/>
    </source>
</evidence>
<evidence type="ECO:0000259" key="25">
    <source>
        <dbReference type="PROSITE" id="PS50011"/>
    </source>
</evidence>
<dbReference type="InterPro" id="IPR000719">
    <property type="entry name" value="Prot_kinase_dom"/>
</dbReference>
<dbReference type="EC" id="2.7.11.23" evidence="4"/>
<evidence type="ECO:0000256" key="9">
    <source>
        <dbReference type="ARBA" id="ARBA00022679"/>
    </source>
</evidence>
<dbReference type="PANTHER" id="PTHR24056:SF46">
    <property type="entry name" value="CYCLIN-DEPENDENT KINASE 5"/>
    <property type="match status" value="1"/>
</dbReference>
<name>A0AAD8UU85_BABGI</name>
<evidence type="ECO:0000256" key="24">
    <source>
        <dbReference type="PROSITE-ProRule" id="PRU10141"/>
    </source>
</evidence>
<dbReference type="Proteomes" id="UP001230268">
    <property type="component" value="Unassembled WGS sequence"/>
</dbReference>
<dbReference type="Gene3D" id="3.30.200.20">
    <property type="entry name" value="Phosphorylase Kinase, domain 1"/>
    <property type="match status" value="1"/>
</dbReference>
<evidence type="ECO:0000256" key="13">
    <source>
        <dbReference type="ARBA" id="ARBA00022777"/>
    </source>
</evidence>
<evidence type="ECO:0000256" key="21">
    <source>
        <dbReference type="ARBA" id="ARBA00047811"/>
    </source>
</evidence>
<dbReference type="GO" id="GO:0005634">
    <property type="term" value="C:nucleus"/>
    <property type="evidence" value="ECO:0007669"/>
    <property type="project" value="TreeGrafter"/>
</dbReference>
<protein>
    <recommendedName>
        <fullName evidence="18">Cyclin-dependent kinase 2 homolog</fullName>
        <ecNumber evidence="5">2.7.11.22</ecNumber>
        <ecNumber evidence="4">2.7.11.23</ecNumber>
    </recommendedName>
    <alternativeName>
        <fullName evidence="19">Cell division control protein 2 homolog</fullName>
    </alternativeName>
    <alternativeName>
        <fullName evidence="20">cdc2-related kinase 2</fullName>
    </alternativeName>
</protein>
<dbReference type="EC" id="2.7.11.22" evidence="5"/>
<evidence type="ECO:0000256" key="14">
    <source>
        <dbReference type="ARBA" id="ARBA00022840"/>
    </source>
</evidence>
<dbReference type="InterPro" id="IPR011009">
    <property type="entry name" value="Kinase-like_dom_sf"/>
</dbReference>
<evidence type="ECO:0000256" key="6">
    <source>
        <dbReference type="ARBA" id="ARBA00022527"/>
    </source>
</evidence>
<keyword evidence="14 24" id="KW-0067">ATP-binding</keyword>
<evidence type="ECO:0000256" key="23">
    <source>
        <dbReference type="ARBA" id="ARBA00049280"/>
    </source>
</evidence>
<feature type="binding site" evidence="24">
    <location>
        <position position="61"/>
    </location>
    <ligand>
        <name>ATP</name>
        <dbReference type="ChEBI" id="CHEBI:30616"/>
    </ligand>
</feature>
<gene>
    <name evidence="26" type="ORF">BgAZ_109970</name>
</gene>
<dbReference type="GO" id="GO:0051301">
    <property type="term" value="P:cell division"/>
    <property type="evidence" value="ECO:0007669"/>
    <property type="project" value="UniProtKB-KW"/>
</dbReference>
<evidence type="ECO:0000256" key="4">
    <source>
        <dbReference type="ARBA" id="ARBA00012409"/>
    </source>
</evidence>
<keyword evidence="9" id="KW-0808">Transferase</keyword>
<evidence type="ECO:0000256" key="17">
    <source>
        <dbReference type="ARBA" id="ARBA00038543"/>
    </source>
</evidence>
<evidence type="ECO:0000256" key="12">
    <source>
        <dbReference type="ARBA" id="ARBA00022776"/>
    </source>
</evidence>
<dbReference type="GO" id="GO:0008353">
    <property type="term" value="F:RNA polymerase II CTD heptapeptide repeat kinase activity"/>
    <property type="evidence" value="ECO:0007669"/>
    <property type="project" value="UniProtKB-EC"/>
</dbReference>
<comment type="similarity">
    <text evidence="3">Belongs to the protein kinase superfamily. CMGC Ser/Thr protein kinase family. CDC2/CDKX subfamily.</text>
</comment>
<evidence type="ECO:0000313" key="26">
    <source>
        <dbReference type="EMBL" id="KAK1445091.1"/>
    </source>
</evidence>
<comment type="catalytic activity">
    <reaction evidence="21">
        <text>L-threonyl-[protein] + ATP = O-phospho-L-threonyl-[protein] + ADP + H(+)</text>
        <dbReference type="Rhea" id="RHEA:46608"/>
        <dbReference type="Rhea" id="RHEA-COMP:11060"/>
        <dbReference type="Rhea" id="RHEA-COMP:11605"/>
        <dbReference type="ChEBI" id="CHEBI:15378"/>
        <dbReference type="ChEBI" id="CHEBI:30013"/>
        <dbReference type="ChEBI" id="CHEBI:30616"/>
        <dbReference type="ChEBI" id="CHEBI:61977"/>
        <dbReference type="ChEBI" id="CHEBI:456216"/>
        <dbReference type="EC" id="2.7.11.22"/>
    </reaction>
</comment>
<organism evidence="26 27">
    <name type="scientific">Babesia gibsoni</name>
    <dbReference type="NCBI Taxonomy" id="33632"/>
    <lineage>
        <taxon>Eukaryota</taxon>
        <taxon>Sar</taxon>
        <taxon>Alveolata</taxon>
        <taxon>Apicomplexa</taxon>
        <taxon>Aconoidasida</taxon>
        <taxon>Piroplasmida</taxon>
        <taxon>Babesiidae</taxon>
        <taxon>Babesia</taxon>
    </lineage>
</organism>
<dbReference type="PROSITE" id="PS50011">
    <property type="entry name" value="PROTEIN_KINASE_DOM"/>
    <property type="match status" value="1"/>
</dbReference>
<evidence type="ECO:0000256" key="7">
    <source>
        <dbReference type="ARBA" id="ARBA00022553"/>
    </source>
</evidence>
<dbReference type="GO" id="GO:0004693">
    <property type="term" value="F:cyclin-dependent protein serine/threonine kinase activity"/>
    <property type="evidence" value="ECO:0007669"/>
    <property type="project" value="UniProtKB-EC"/>
</dbReference>
<keyword evidence="7" id="KW-0597">Phosphoprotein</keyword>
<keyword evidence="11 24" id="KW-0547">Nucleotide-binding</keyword>
<comment type="catalytic activity">
    <reaction evidence="22">
        <text>L-seryl-[protein] + ATP = O-phospho-L-seryl-[protein] + ADP + H(+)</text>
        <dbReference type="Rhea" id="RHEA:17989"/>
        <dbReference type="Rhea" id="RHEA-COMP:9863"/>
        <dbReference type="Rhea" id="RHEA-COMP:11604"/>
        <dbReference type="ChEBI" id="CHEBI:15378"/>
        <dbReference type="ChEBI" id="CHEBI:29999"/>
        <dbReference type="ChEBI" id="CHEBI:30616"/>
        <dbReference type="ChEBI" id="CHEBI:83421"/>
        <dbReference type="ChEBI" id="CHEBI:456216"/>
        <dbReference type="EC" id="2.7.11.22"/>
    </reaction>
</comment>
<comment type="caution">
    <text evidence="26">The sequence shown here is derived from an EMBL/GenBank/DDBJ whole genome shotgun (WGS) entry which is preliminary data.</text>
</comment>
<dbReference type="SMART" id="SM00220">
    <property type="entry name" value="S_TKc"/>
    <property type="match status" value="1"/>
</dbReference>
<dbReference type="PROSITE" id="PS00108">
    <property type="entry name" value="PROTEIN_KINASE_ST"/>
    <property type="match status" value="1"/>
</dbReference>
<evidence type="ECO:0000256" key="16">
    <source>
        <dbReference type="ARBA" id="ARBA00023306"/>
    </source>
</evidence>
<dbReference type="Pfam" id="PF00069">
    <property type="entry name" value="Pkinase"/>
    <property type="match status" value="1"/>
</dbReference>
<reference evidence="26" key="1">
    <citation type="submission" date="2023-08" db="EMBL/GenBank/DDBJ databases">
        <title>Draft sequence of the Babesia gibsoni genome.</title>
        <authorList>
            <person name="Yamagishi J.Y."/>
            <person name="Xuan X.X."/>
        </authorList>
    </citation>
    <scope>NUCLEOTIDE SEQUENCE</scope>
    <source>
        <strain evidence="26">Azabu</strain>
    </source>
</reference>
<evidence type="ECO:0000256" key="8">
    <source>
        <dbReference type="ARBA" id="ARBA00022618"/>
    </source>
</evidence>
<dbReference type="Gene3D" id="1.10.510.10">
    <property type="entry name" value="Transferase(Phosphotransferase) domain 1"/>
    <property type="match status" value="1"/>
</dbReference>
<proteinExistence type="inferred from homology"/>
<dbReference type="GO" id="GO:0005737">
    <property type="term" value="C:cytoplasm"/>
    <property type="evidence" value="ECO:0007669"/>
    <property type="project" value="UniProtKB-SubCell"/>
</dbReference>
<evidence type="ECO:0000256" key="5">
    <source>
        <dbReference type="ARBA" id="ARBA00012425"/>
    </source>
</evidence>
<dbReference type="SUPFAM" id="SSF56112">
    <property type="entry name" value="Protein kinase-like (PK-like)"/>
    <property type="match status" value="1"/>
</dbReference>
<evidence type="ECO:0000256" key="1">
    <source>
        <dbReference type="ARBA" id="ARBA00001946"/>
    </source>
</evidence>
<keyword evidence="6" id="KW-0723">Serine/threonine-protein kinase</keyword>
<keyword evidence="13 26" id="KW-0418">Kinase</keyword>
<evidence type="ECO:0000256" key="18">
    <source>
        <dbReference type="ARBA" id="ARBA00039612"/>
    </source>
</evidence>
<evidence type="ECO:0000256" key="11">
    <source>
        <dbReference type="ARBA" id="ARBA00022741"/>
    </source>
</evidence>
<evidence type="ECO:0000256" key="20">
    <source>
        <dbReference type="ARBA" id="ARBA00042858"/>
    </source>
</evidence>
<comment type="cofactor">
    <cofactor evidence="1">
        <name>Mg(2+)</name>
        <dbReference type="ChEBI" id="CHEBI:18420"/>
    </cofactor>
</comment>
<dbReference type="InterPro" id="IPR050108">
    <property type="entry name" value="CDK"/>
</dbReference>
<dbReference type="InterPro" id="IPR017441">
    <property type="entry name" value="Protein_kinase_ATP_BS"/>
</dbReference>
<dbReference type="PROSITE" id="PS00107">
    <property type="entry name" value="PROTEIN_KINASE_ATP"/>
    <property type="match status" value="1"/>
</dbReference>
<keyword evidence="10" id="KW-0479">Metal-binding</keyword>
<evidence type="ECO:0000256" key="10">
    <source>
        <dbReference type="ARBA" id="ARBA00022723"/>
    </source>
</evidence>
<feature type="domain" description="Protein kinase" evidence="25">
    <location>
        <begin position="31"/>
        <end position="464"/>
    </location>
</feature>
<dbReference type="InterPro" id="IPR008271">
    <property type="entry name" value="Ser/Thr_kinase_AS"/>
</dbReference>
<keyword evidence="8" id="KW-0132">Cell division</keyword>
<sequence length="557" mass="62582">MAVNRNEVRYSDLKCDLSGICIKFPGIGAYVRIGDRLGGGAYGDVFSGHLVQEPTDPSIIKCDDAKGCKRRNVLAGRKGANADKGAFWYNGVNCSEDSDSDTSKHYSEFKGRIDTAYAESCMDDTATEEYPDYAIKYFKDDTVQFMEEGFCPGTLRELSIMKSCNDHPNIIKLVDVYVGTHPGIASLLDKQFREMINNSNGKVVGRNDSNMYPFKSSQIFVLALYEYCKGGDLGRKIFRMNAKGHGGFSLEEVKWYAYQLLNGLAYLHMSKIEHRDLKPNNIMLADNRRLTVLKIGDWGMSREFRNMDGSTTPTACTMFYRPIEVILGSLPLLDTKSTKPLGTTPVRRYSYGINVDSWGAGCIIAELVTWQPLFHGNSDFQVLTRIVTTLGRPTEEEWRNCSKSEHYPFNGSLYNITVKDKKERLRQVLKGRMDSLGIDLLLSLLQYNPHKRISAIEALSHPWFHDIDFRKLDALGVRNCLGNAMMGMLGAGTVRAMESRSECITSTTLLPHLLFTESKAKEQVIDAIDRDHSSLEVSLRQPALPIVVQYHNTSPTQ</sequence>
<keyword evidence="12" id="KW-0498">Mitosis</keyword>
<comment type="catalytic activity">
    <reaction evidence="23">
        <text>[DNA-directed RNA polymerase] + ATP = phospho-[DNA-directed RNA polymerase] + ADP + H(+)</text>
        <dbReference type="Rhea" id="RHEA:10216"/>
        <dbReference type="Rhea" id="RHEA-COMP:11321"/>
        <dbReference type="Rhea" id="RHEA-COMP:11322"/>
        <dbReference type="ChEBI" id="CHEBI:15378"/>
        <dbReference type="ChEBI" id="CHEBI:30616"/>
        <dbReference type="ChEBI" id="CHEBI:43176"/>
        <dbReference type="ChEBI" id="CHEBI:68546"/>
        <dbReference type="ChEBI" id="CHEBI:456216"/>
        <dbReference type="EC" id="2.7.11.23"/>
    </reaction>
</comment>
<evidence type="ECO:0000256" key="3">
    <source>
        <dbReference type="ARBA" id="ARBA00006485"/>
    </source>
</evidence>
<evidence type="ECO:0000256" key="15">
    <source>
        <dbReference type="ARBA" id="ARBA00022842"/>
    </source>
</evidence>
<accession>A0AAD8UU85</accession>
<evidence type="ECO:0000256" key="2">
    <source>
        <dbReference type="ARBA" id="ARBA00004496"/>
    </source>
</evidence>
<evidence type="ECO:0000256" key="19">
    <source>
        <dbReference type="ARBA" id="ARBA00041902"/>
    </source>
</evidence>
<keyword evidence="27" id="KW-1185">Reference proteome</keyword>
<comment type="subcellular location">
    <subcellularLocation>
        <location evidence="2">Cytoplasm</location>
    </subcellularLocation>
</comment>
<dbReference type="GO" id="GO:0046872">
    <property type="term" value="F:metal ion binding"/>
    <property type="evidence" value="ECO:0007669"/>
    <property type="project" value="UniProtKB-KW"/>
</dbReference>
<dbReference type="GO" id="GO:0005524">
    <property type="term" value="F:ATP binding"/>
    <property type="evidence" value="ECO:0007669"/>
    <property type="project" value="UniProtKB-UniRule"/>
</dbReference>
<evidence type="ECO:0000256" key="22">
    <source>
        <dbReference type="ARBA" id="ARBA00048367"/>
    </source>
</evidence>